<accession>A0AAV7WPV1</accession>
<comment type="caution">
    <text evidence="1">The sequence shown here is derived from an EMBL/GenBank/DDBJ whole genome shotgun (WGS) entry which is preliminary data.</text>
</comment>
<dbReference type="AlphaFoldDB" id="A0AAV7WPV1"/>
<sequence>MYVSPPITTLCRVYGLRQHDLTPLTCNLLEESAKQNKKTESGGVSSSGICSITEPQQLGDPLHYRVSAARGSAPLQSQYSRDLSPGARAAQDARIAFSHTTHLQYLDGSDALITTAEEDAPA</sequence>
<name>A0AAV7WPV1_PLEWA</name>
<keyword evidence="2" id="KW-1185">Reference proteome</keyword>
<organism evidence="1 2">
    <name type="scientific">Pleurodeles waltl</name>
    <name type="common">Iberian ribbed newt</name>
    <dbReference type="NCBI Taxonomy" id="8319"/>
    <lineage>
        <taxon>Eukaryota</taxon>
        <taxon>Metazoa</taxon>
        <taxon>Chordata</taxon>
        <taxon>Craniata</taxon>
        <taxon>Vertebrata</taxon>
        <taxon>Euteleostomi</taxon>
        <taxon>Amphibia</taxon>
        <taxon>Batrachia</taxon>
        <taxon>Caudata</taxon>
        <taxon>Salamandroidea</taxon>
        <taxon>Salamandridae</taxon>
        <taxon>Pleurodelinae</taxon>
        <taxon>Pleurodeles</taxon>
    </lineage>
</organism>
<proteinExistence type="predicted"/>
<dbReference type="Proteomes" id="UP001066276">
    <property type="component" value="Chromosome 1_1"/>
</dbReference>
<reference evidence="1" key="1">
    <citation type="journal article" date="2022" name="bioRxiv">
        <title>Sequencing and chromosome-scale assembly of the giantPleurodeles waltlgenome.</title>
        <authorList>
            <person name="Brown T."/>
            <person name="Elewa A."/>
            <person name="Iarovenko S."/>
            <person name="Subramanian E."/>
            <person name="Araus A.J."/>
            <person name="Petzold A."/>
            <person name="Susuki M."/>
            <person name="Suzuki K.-i.T."/>
            <person name="Hayashi T."/>
            <person name="Toyoda A."/>
            <person name="Oliveira C."/>
            <person name="Osipova E."/>
            <person name="Leigh N.D."/>
            <person name="Simon A."/>
            <person name="Yun M.H."/>
        </authorList>
    </citation>
    <scope>NUCLEOTIDE SEQUENCE</scope>
    <source>
        <strain evidence="1">20211129_DDA</strain>
        <tissue evidence="1">Liver</tissue>
    </source>
</reference>
<gene>
    <name evidence="1" type="ORF">NDU88_002543</name>
</gene>
<evidence type="ECO:0000313" key="1">
    <source>
        <dbReference type="EMBL" id="KAJ1214932.1"/>
    </source>
</evidence>
<evidence type="ECO:0000313" key="2">
    <source>
        <dbReference type="Proteomes" id="UP001066276"/>
    </source>
</evidence>
<protein>
    <submittedName>
        <fullName evidence="1">Uncharacterized protein</fullName>
    </submittedName>
</protein>
<dbReference type="EMBL" id="JANPWB010000001">
    <property type="protein sequence ID" value="KAJ1214932.1"/>
    <property type="molecule type" value="Genomic_DNA"/>
</dbReference>